<dbReference type="AlphaFoldDB" id="A0A6S7KP56"/>
<feature type="non-terminal residue" evidence="2">
    <location>
        <position position="1"/>
    </location>
</feature>
<name>A0A6S7KP56_PARCT</name>
<evidence type="ECO:0000313" key="2">
    <source>
        <dbReference type="EMBL" id="CAB4043761.1"/>
    </source>
</evidence>
<feature type="non-terminal residue" evidence="2">
    <location>
        <position position="140"/>
    </location>
</feature>
<gene>
    <name evidence="2" type="ORF">PACLA_8A081633</name>
</gene>
<dbReference type="PANTHER" id="PTHR22443">
    <property type="entry name" value="NON-SPECIFIC LETHAL 1, ISOFORM M"/>
    <property type="match status" value="1"/>
</dbReference>
<comment type="caution">
    <text evidence="2">The sequence shown here is derived from an EMBL/GenBank/DDBJ whole genome shotgun (WGS) entry which is preliminary data.</text>
</comment>
<evidence type="ECO:0000256" key="1">
    <source>
        <dbReference type="SAM" id="MobiDB-lite"/>
    </source>
</evidence>
<dbReference type="OrthoDB" id="6022640at2759"/>
<dbReference type="EMBL" id="CACRXK020033101">
    <property type="protein sequence ID" value="CAB4043761.1"/>
    <property type="molecule type" value="Genomic_DNA"/>
</dbReference>
<reference evidence="2" key="1">
    <citation type="submission" date="2020-04" db="EMBL/GenBank/DDBJ databases">
        <authorList>
            <person name="Alioto T."/>
            <person name="Alioto T."/>
            <person name="Gomez Garrido J."/>
        </authorList>
    </citation>
    <scope>NUCLEOTIDE SEQUENCE</scope>
    <source>
        <strain evidence="2">A484AB</strain>
    </source>
</reference>
<dbReference type="GO" id="GO:0044545">
    <property type="term" value="C:NSL complex"/>
    <property type="evidence" value="ECO:0007669"/>
    <property type="project" value="TreeGrafter"/>
</dbReference>
<dbReference type="Proteomes" id="UP001152795">
    <property type="component" value="Unassembled WGS sequence"/>
</dbReference>
<accession>A0A6S7KP56</accession>
<evidence type="ECO:0000313" key="3">
    <source>
        <dbReference type="Proteomes" id="UP001152795"/>
    </source>
</evidence>
<feature type="region of interest" description="Disordered" evidence="1">
    <location>
        <begin position="1"/>
        <end position="84"/>
    </location>
</feature>
<dbReference type="GO" id="GO:0035035">
    <property type="term" value="F:histone acetyltransferase binding"/>
    <property type="evidence" value="ECO:0007669"/>
    <property type="project" value="TreeGrafter"/>
</dbReference>
<sequence>IRNLRDRKNRKKTASASKNERTLRQKSSRANKKRSAAVNAGLRLVNQLQKRARSLSLPSGSSRPSSPVSNTPSPTSFGYPFPGNAFSAKKKKPTSNAFDINNIVIPYSMASTTRVEKLQYKEILTPEWREMTVTPKEHSS</sequence>
<feature type="compositionally biased region" description="Basic residues" evidence="1">
    <location>
        <begin position="24"/>
        <end position="35"/>
    </location>
</feature>
<proteinExistence type="predicted"/>
<protein>
    <submittedName>
        <fullName evidence="2">Uncharacterized protein</fullName>
    </submittedName>
</protein>
<keyword evidence="3" id="KW-1185">Reference proteome</keyword>
<feature type="compositionally biased region" description="Low complexity" evidence="1">
    <location>
        <begin position="54"/>
        <end position="76"/>
    </location>
</feature>
<dbReference type="PANTHER" id="PTHR22443:SF18">
    <property type="entry name" value="NON-SPECIFIC LETHAL 1, ISOFORM M"/>
    <property type="match status" value="1"/>
</dbReference>
<organism evidence="2 3">
    <name type="scientific">Paramuricea clavata</name>
    <name type="common">Red gorgonian</name>
    <name type="synonym">Violescent sea-whip</name>
    <dbReference type="NCBI Taxonomy" id="317549"/>
    <lineage>
        <taxon>Eukaryota</taxon>
        <taxon>Metazoa</taxon>
        <taxon>Cnidaria</taxon>
        <taxon>Anthozoa</taxon>
        <taxon>Octocorallia</taxon>
        <taxon>Malacalcyonacea</taxon>
        <taxon>Plexauridae</taxon>
        <taxon>Paramuricea</taxon>
    </lineage>
</organism>
<dbReference type="InterPro" id="IPR026180">
    <property type="entry name" value="NSL1"/>
</dbReference>